<reference evidence="4 5" key="1">
    <citation type="submission" date="2024-01" db="EMBL/GenBank/DDBJ databases">
        <title>The genome of the rayed Mediterranean limpet Patella caerulea (Linnaeus, 1758).</title>
        <authorList>
            <person name="Anh-Thu Weber A."/>
            <person name="Halstead-Nussloch G."/>
        </authorList>
    </citation>
    <scope>NUCLEOTIDE SEQUENCE [LARGE SCALE GENOMIC DNA]</scope>
    <source>
        <strain evidence="4">AATW-2023a</strain>
        <tissue evidence="4">Whole specimen</tissue>
    </source>
</reference>
<keyword evidence="1" id="KW-0863">Zinc-finger</keyword>
<gene>
    <name evidence="4" type="ORF">SNE40_023714</name>
</gene>
<dbReference type="EMBL" id="JAZGQO010000036">
    <property type="protein sequence ID" value="KAK6165032.1"/>
    <property type="molecule type" value="Genomic_DNA"/>
</dbReference>
<dbReference type="SUPFAM" id="SSF57756">
    <property type="entry name" value="Retrovirus zinc finger-like domains"/>
    <property type="match status" value="1"/>
</dbReference>
<dbReference type="AlphaFoldDB" id="A0AAN8IV96"/>
<feature type="domain" description="CCHC-type" evidence="3">
    <location>
        <begin position="200"/>
        <end position="214"/>
    </location>
</feature>
<feature type="compositionally biased region" description="Basic and acidic residues" evidence="2">
    <location>
        <begin position="429"/>
        <end position="440"/>
    </location>
</feature>
<evidence type="ECO:0000256" key="1">
    <source>
        <dbReference type="PROSITE-ProRule" id="PRU00047"/>
    </source>
</evidence>
<dbReference type="GO" id="GO:0003690">
    <property type="term" value="F:double-stranded DNA binding"/>
    <property type="evidence" value="ECO:0007669"/>
    <property type="project" value="InterPro"/>
</dbReference>
<feature type="region of interest" description="Disordered" evidence="2">
    <location>
        <begin position="398"/>
        <end position="440"/>
    </location>
</feature>
<dbReference type="GO" id="GO:0002218">
    <property type="term" value="P:activation of innate immune response"/>
    <property type="evidence" value="ECO:0007669"/>
    <property type="project" value="InterPro"/>
</dbReference>
<dbReference type="InterPro" id="IPR001878">
    <property type="entry name" value="Znf_CCHC"/>
</dbReference>
<accession>A0AAN8IV96</accession>
<dbReference type="GO" id="GO:0003723">
    <property type="term" value="F:RNA binding"/>
    <property type="evidence" value="ECO:0007669"/>
    <property type="project" value="InterPro"/>
</dbReference>
<evidence type="ECO:0000259" key="3">
    <source>
        <dbReference type="PROSITE" id="PS50158"/>
    </source>
</evidence>
<dbReference type="Gene3D" id="4.10.60.10">
    <property type="entry name" value="Zinc finger, CCHC-type"/>
    <property type="match status" value="1"/>
</dbReference>
<evidence type="ECO:0000313" key="5">
    <source>
        <dbReference type="Proteomes" id="UP001347796"/>
    </source>
</evidence>
<sequence length="440" mass="49145">MASDTTSYGREIIRCKFIKDCTIRVNVGNIRRISASEVIDAIECMSVESDPVKACVPRGLNRYEVTLSSEEIAQAVLHEGISVKDEILESNFVSNKTKIVSILNLPYYIEDHVIENKLKRWDVQIEGHIRYRFDKNTGCPDGTRLMKVIFPPGVSSLPFSVGFQTIEGFEYFGLRHDDQDKVCFHCLSNTHLKAECPTFRCLKCNLTGHIQRKCNTTFCVACQAFSPFCECIPTVQNTNELEANKRHRSSSSISPNTNSCKKFRDMLSDQSSSMSEDETRLSTSDSPERLPSGASHELLSPDFSPERLPSGASPERLHSGASPERLSSDVSSELLPSGAPTSNQEIPSSVPIVVLTRMNIKVKNRSEDKKTTGNIMQDSIIPDQNTDLSNHEIIEIDGIEERDAESDDNENSDVNIHNTTDSEEDDANKDDNRNRVDTSL</sequence>
<dbReference type="GO" id="GO:0008270">
    <property type="term" value="F:zinc ion binding"/>
    <property type="evidence" value="ECO:0007669"/>
    <property type="project" value="UniProtKB-KW"/>
</dbReference>
<evidence type="ECO:0000256" key="2">
    <source>
        <dbReference type="SAM" id="MobiDB-lite"/>
    </source>
</evidence>
<organism evidence="4 5">
    <name type="scientific">Patella caerulea</name>
    <name type="common">Rayed Mediterranean limpet</name>
    <dbReference type="NCBI Taxonomy" id="87958"/>
    <lineage>
        <taxon>Eukaryota</taxon>
        <taxon>Metazoa</taxon>
        <taxon>Spiralia</taxon>
        <taxon>Lophotrochozoa</taxon>
        <taxon>Mollusca</taxon>
        <taxon>Gastropoda</taxon>
        <taxon>Patellogastropoda</taxon>
        <taxon>Patelloidea</taxon>
        <taxon>Patellidae</taxon>
        <taxon>Patella</taxon>
    </lineage>
</organism>
<dbReference type="PANTHER" id="PTHR22639:SF3">
    <property type="entry name" value="ZINC FINGER CCHC DOMAIN-CONTAINING PROTEIN 3"/>
    <property type="match status" value="1"/>
</dbReference>
<keyword evidence="1" id="KW-0862">Zinc</keyword>
<dbReference type="SMART" id="SM00343">
    <property type="entry name" value="ZnF_C2HC"/>
    <property type="match status" value="2"/>
</dbReference>
<comment type="caution">
    <text evidence="4">The sequence shown here is derived from an EMBL/GenBank/DDBJ whole genome shotgun (WGS) entry which is preliminary data.</text>
</comment>
<feature type="region of interest" description="Disordered" evidence="2">
    <location>
        <begin position="242"/>
        <end position="261"/>
    </location>
</feature>
<proteinExistence type="predicted"/>
<dbReference type="InterPro" id="IPR042509">
    <property type="entry name" value="ZCCHC3"/>
</dbReference>
<dbReference type="InterPro" id="IPR036875">
    <property type="entry name" value="Znf_CCHC_sf"/>
</dbReference>
<evidence type="ECO:0000313" key="4">
    <source>
        <dbReference type="EMBL" id="KAK6165032.1"/>
    </source>
</evidence>
<name>A0AAN8IV96_PATCE</name>
<keyword evidence="1" id="KW-0479">Metal-binding</keyword>
<dbReference type="PANTHER" id="PTHR22639">
    <property type="entry name" value="GAG-RELATED PROTEIN"/>
    <property type="match status" value="1"/>
</dbReference>
<protein>
    <recommendedName>
        <fullName evidence="3">CCHC-type domain-containing protein</fullName>
    </recommendedName>
</protein>
<dbReference type="PROSITE" id="PS50158">
    <property type="entry name" value="ZF_CCHC"/>
    <property type="match status" value="1"/>
</dbReference>
<feature type="region of interest" description="Disordered" evidence="2">
    <location>
        <begin position="266"/>
        <end position="346"/>
    </location>
</feature>
<keyword evidence="5" id="KW-1185">Reference proteome</keyword>
<feature type="compositionally biased region" description="Acidic residues" evidence="2">
    <location>
        <begin position="398"/>
        <end position="411"/>
    </location>
</feature>
<dbReference type="Proteomes" id="UP001347796">
    <property type="component" value="Unassembled WGS sequence"/>
</dbReference>